<dbReference type="CDD" id="cd00060">
    <property type="entry name" value="FHA"/>
    <property type="match status" value="1"/>
</dbReference>
<protein>
    <submittedName>
        <fullName evidence="3">FHA domain protein</fullName>
    </submittedName>
</protein>
<dbReference type="PANTHER" id="PTHR23308">
    <property type="entry name" value="NUCLEAR INHIBITOR OF PROTEIN PHOSPHATASE-1"/>
    <property type="match status" value="1"/>
</dbReference>
<dbReference type="SUPFAM" id="SSF49879">
    <property type="entry name" value="SMAD/FHA domain"/>
    <property type="match status" value="1"/>
</dbReference>
<dbReference type="KEGG" id="lcre:Pla8534_51390"/>
<sequence length="221" mass="24803">MQVKLIVKGGKNEGREVPVKGPQFIIGRADGCHLRPRTDTVSRKHCVITIDDRGVTIRDLKSRNGVIINDRKIEERTALKPGDVLRIGSLTFEVMIDHSLGGSKRPKVQDVKEAAVRSAGGHQRLEEDDVASWLEDPSEMDRTRQLADPETRQFTLDETEQIILKRSDEVEETAVPAAEKDTIAEAEKTKEAKKLPQLNKPQAKDSVDAATDMLKKFFNRR</sequence>
<dbReference type="InterPro" id="IPR008984">
    <property type="entry name" value="SMAD_FHA_dom_sf"/>
</dbReference>
<accession>A0A518DZN5</accession>
<evidence type="ECO:0000313" key="4">
    <source>
        <dbReference type="Proteomes" id="UP000317648"/>
    </source>
</evidence>
<dbReference type="RefSeq" id="WP_145056080.1">
    <property type="nucleotide sequence ID" value="NZ_CP036433.1"/>
</dbReference>
<dbReference type="InterPro" id="IPR050923">
    <property type="entry name" value="Cell_Proc_Reg/RNA_Proc"/>
</dbReference>
<dbReference type="AlphaFoldDB" id="A0A518DZN5"/>
<dbReference type="SMART" id="SM00240">
    <property type="entry name" value="FHA"/>
    <property type="match status" value="1"/>
</dbReference>
<reference evidence="3 4" key="1">
    <citation type="submission" date="2019-02" db="EMBL/GenBank/DDBJ databases">
        <title>Deep-cultivation of Planctomycetes and their phenomic and genomic characterization uncovers novel biology.</title>
        <authorList>
            <person name="Wiegand S."/>
            <person name="Jogler M."/>
            <person name="Boedeker C."/>
            <person name="Pinto D."/>
            <person name="Vollmers J."/>
            <person name="Rivas-Marin E."/>
            <person name="Kohn T."/>
            <person name="Peeters S.H."/>
            <person name="Heuer A."/>
            <person name="Rast P."/>
            <person name="Oberbeckmann S."/>
            <person name="Bunk B."/>
            <person name="Jeske O."/>
            <person name="Meyerdierks A."/>
            <person name="Storesund J.E."/>
            <person name="Kallscheuer N."/>
            <person name="Luecker S."/>
            <person name="Lage O.M."/>
            <person name="Pohl T."/>
            <person name="Merkel B.J."/>
            <person name="Hornburger P."/>
            <person name="Mueller R.-W."/>
            <person name="Bruemmer F."/>
            <person name="Labrenz M."/>
            <person name="Spormann A.M."/>
            <person name="Op den Camp H."/>
            <person name="Overmann J."/>
            <person name="Amann R."/>
            <person name="Jetten M.S.M."/>
            <person name="Mascher T."/>
            <person name="Medema M.H."/>
            <person name="Devos D.P."/>
            <person name="Kaster A.-K."/>
            <person name="Ovreas L."/>
            <person name="Rohde M."/>
            <person name="Galperin M.Y."/>
            <person name="Jogler C."/>
        </authorList>
    </citation>
    <scope>NUCLEOTIDE SEQUENCE [LARGE SCALE GENOMIC DNA]</scope>
    <source>
        <strain evidence="3 4">Pla85_3_4</strain>
    </source>
</reference>
<feature type="region of interest" description="Disordered" evidence="1">
    <location>
        <begin position="183"/>
        <end position="207"/>
    </location>
</feature>
<organism evidence="3 4">
    <name type="scientific">Lignipirellula cremea</name>
    <dbReference type="NCBI Taxonomy" id="2528010"/>
    <lineage>
        <taxon>Bacteria</taxon>
        <taxon>Pseudomonadati</taxon>
        <taxon>Planctomycetota</taxon>
        <taxon>Planctomycetia</taxon>
        <taxon>Pirellulales</taxon>
        <taxon>Pirellulaceae</taxon>
        <taxon>Lignipirellula</taxon>
    </lineage>
</organism>
<evidence type="ECO:0000313" key="3">
    <source>
        <dbReference type="EMBL" id="QDU97293.1"/>
    </source>
</evidence>
<dbReference type="InterPro" id="IPR000253">
    <property type="entry name" value="FHA_dom"/>
</dbReference>
<dbReference type="Gene3D" id="2.60.200.20">
    <property type="match status" value="1"/>
</dbReference>
<name>A0A518DZN5_9BACT</name>
<dbReference type="EMBL" id="CP036433">
    <property type="protein sequence ID" value="QDU97293.1"/>
    <property type="molecule type" value="Genomic_DNA"/>
</dbReference>
<feature type="compositionally biased region" description="Basic and acidic residues" evidence="1">
    <location>
        <begin position="183"/>
        <end position="194"/>
    </location>
</feature>
<gene>
    <name evidence="3" type="ORF">Pla8534_51390</name>
</gene>
<proteinExistence type="predicted"/>
<dbReference type="Proteomes" id="UP000317648">
    <property type="component" value="Chromosome"/>
</dbReference>
<evidence type="ECO:0000259" key="2">
    <source>
        <dbReference type="PROSITE" id="PS50006"/>
    </source>
</evidence>
<dbReference type="PROSITE" id="PS50006">
    <property type="entry name" value="FHA_DOMAIN"/>
    <property type="match status" value="1"/>
</dbReference>
<feature type="domain" description="FHA" evidence="2">
    <location>
        <begin position="24"/>
        <end position="73"/>
    </location>
</feature>
<evidence type="ECO:0000256" key="1">
    <source>
        <dbReference type="SAM" id="MobiDB-lite"/>
    </source>
</evidence>
<dbReference type="Pfam" id="PF00498">
    <property type="entry name" value="FHA"/>
    <property type="match status" value="1"/>
</dbReference>
<dbReference type="OrthoDB" id="283378at2"/>
<keyword evidence="4" id="KW-1185">Reference proteome</keyword>